<dbReference type="InterPro" id="IPR052894">
    <property type="entry name" value="AsmA-related"/>
</dbReference>
<name>A0AAF0CHK6_9BACT</name>
<dbReference type="RefSeq" id="WP_330930940.1">
    <property type="nucleotide sequence ID" value="NZ_CP119075.1"/>
</dbReference>
<protein>
    <submittedName>
        <fullName evidence="2">DUF748 domain-containing protein</fullName>
    </submittedName>
</protein>
<feature type="region of interest" description="Disordered" evidence="1">
    <location>
        <begin position="357"/>
        <end position="376"/>
    </location>
</feature>
<dbReference type="KEGG" id="slom:PXH66_18975"/>
<organism evidence="2 3">
    <name type="scientific">Synoicihabitans lomoniglobus</name>
    <dbReference type="NCBI Taxonomy" id="2909285"/>
    <lineage>
        <taxon>Bacteria</taxon>
        <taxon>Pseudomonadati</taxon>
        <taxon>Verrucomicrobiota</taxon>
        <taxon>Opitutia</taxon>
        <taxon>Opitutales</taxon>
        <taxon>Opitutaceae</taxon>
        <taxon>Synoicihabitans</taxon>
    </lineage>
</organism>
<dbReference type="Pfam" id="PF05359">
    <property type="entry name" value="DUF748"/>
    <property type="match status" value="1"/>
</dbReference>
<keyword evidence="3" id="KW-1185">Reference proteome</keyword>
<dbReference type="PANTHER" id="PTHR30441:SF8">
    <property type="entry name" value="DUF748 DOMAIN-CONTAINING PROTEIN"/>
    <property type="match status" value="1"/>
</dbReference>
<dbReference type="GO" id="GO:0005886">
    <property type="term" value="C:plasma membrane"/>
    <property type="evidence" value="ECO:0007669"/>
    <property type="project" value="TreeGrafter"/>
</dbReference>
<dbReference type="InterPro" id="IPR008023">
    <property type="entry name" value="DUF748"/>
</dbReference>
<dbReference type="EMBL" id="CP119075">
    <property type="protein sequence ID" value="WED64427.1"/>
    <property type="molecule type" value="Genomic_DNA"/>
</dbReference>
<dbReference type="AlphaFoldDB" id="A0AAF0CHK6"/>
<evidence type="ECO:0000313" key="3">
    <source>
        <dbReference type="Proteomes" id="UP001218638"/>
    </source>
</evidence>
<dbReference type="Proteomes" id="UP001218638">
    <property type="component" value="Chromosome"/>
</dbReference>
<dbReference type="GO" id="GO:0090313">
    <property type="term" value="P:regulation of protein targeting to membrane"/>
    <property type="evidence" value="ECO:0007669"/>
    <property type="project" value="TreeGrafter"/>
</dbReference>
<accession>A0AAF0CHK6</accession>
<proteinExistence type="predicted"/>
<reference evidence="2" key="1">
    <citation type="submission" date="2023-03" db="EMBL/GenBank/DDBJ databases">
        <title>Lomoglobus Profundus gen. nov., sp. nov., a novel member of the phylum Verrucomicrobia, isolated from deep-marine sediment of South China Sea.</title>
        <authorList>
            <person name="Ahmad T."/>
            <person name="Ishaq S.E."/>
            <person name="Wang F."/>
        </authorList>
    </citation>
    <scope>NUCLEOTIDE SEQUENCE</scope>
    <source>
        <strain evidence="2">LMO-M01</strain>
    </source>
</reference>
<sequence length="376" mass="41603">MNVLRTVNRRLRSAALLRWLLVVVVLLVVLRAVLPWGLETAVNRRLAQIPGYTGHVEDIDVSLLRGAYQLEGVELNQTDGTVEIPLLRAEEIDFSLAWGLLLRGRVLSEIYVTRAELTFVQGKSDAATQTPTDARWQDVVEDLFPVEIARFEIIESEIRLLNKESDLPYDIRLRDLNMVAMGLRNRAAVAEDLPASLALEANTDGAGRLAVSGEGDLFALQPRFDLDVELRDVDLPRLNDFLRAHAGVDVSAGTISVFAEMQARDGRFEGYVKPFLENVDFSDYPLQDKPILGSLWEAGVSFLATIFKNHERDQLGTRLPFSGELGDANVDTLRTIGGIVRHAFIQAFSEQLDHSIGEDETVSPDTEAAKALADGA</sequence>
<evidence type="ECO:0000313" key="2">
    <source>
        <dbReference type="EMBL" id="WED64427.1"/>
    </source>
</evidence>
<dbReference type="PANTHER" id="PTHR30441">
    <property type="entry name" value="DUF748 DOMAIN-CONTAINING PROTEIN"/>
    <property type="match status" value="1"/>
</dbReference>
<evidence type="ECO:0000256" key="1">
    <source>
        <dbReference type="SAM" id="MobiDB-lite"/>
    </source>
</evidence>
<gene>
    <name evidence="2" type="ORF">PXH66_18975</name>
</gene>